<evidence type="ECO:0000313" key="1">
    <source>
        <dbReference type="EMBL" id="SFK49569.1"/>
    </source>
</evidence>
<sequence>MIPHQPPLQPLFQSFFLGGFECSTHRNMSRRRLDMIAATRHDLLAREDYAQLAEHGIRAARDGVRWHLVETSPGHYDWSAVLPLIRAAEQAGTQVIWDLCHYGWPDDLDVFSPAFVDRFARYAAAFARLHREETGRAPFVCPVNEISFLAFAGGDMARCSPHETGRGMDLKRNLARAAIAGTRAVRDATPGARFAAVDPVINIVPREDAEAEEVARHNASQWQSWDMLCGREEPGLGGSEDILDVVGVNYYWNNQWLHHAEPLSVFDSARFRPFRDLLADTARRYAPRGIFVAETSIEGAPRAPWLRYVAEETMAARQAGLPVHGVCLYPVISHMGWDEDRYCPNGLFELTPRHGRREVHRPLAAELARLQATFREQGVEAARSAVG</sequence>
<keyword evidence="2" id="KW-1185">Reference proteome</keyword>
<dbReference type="Proteomes" id="UP000199473">
    <property type="component" value="Unassembled WGS sequence"/>
</dbReference>
<dbReference type="EMBL" id="FOSQ01000003">
    <property type="protein sequence ID" value="SFK49569.1"/>
    <property type="molecule type" value="Genomic_DNA"/>
</dbReference>
<proteinExistence type="predicted"/>
<gene>
    <name evidence="1" type="ORF">SAMN02745775_10317</name>
</gene>
<reference evidence="1 2" key="1">
    <citation type="submission" date="2016-10" db="EMBL/GenBank/DDBJ databases">
        <authorList>
            <person name="de Groot N.N."/>
        </authorList>
    </citation>
    <scope>NUCLEOTIDE SEQUENCE [LARGE SCALE GENOMIC DNA]</scope>
    <source>
        <strain evidence="1 2">DSM 19981</strain>
    </source>
</reference>
<protein>
    <recommendedName>
        <fullName evidence="3">Beta-glucosidase/6-phospho-beta-glucosidase/beta-galactosidase</fullName>
    </recommendedName>
</protein>
<evidence type="ECO:0000313" key="2">
    <source>
        <dbReference type="Proteomes" id="UP000199473"/>
    </source>
</evidence>
<dbReference type="InterPro" id="IPR017853">
    <property type="entry name" value="GH"/>
</dbReference>
<dbReference type="STRING" id="1123062.SAMN02745775_10317"/>
<evidence type="ECO:0008006" key="3">
    <source>
        <dbReference type="Google" id="ProtNLM"/>
    </source>
</evidence>
<organism evidence="1 2">
    <name type="scientific">Falsiroseomonas stagni DSM 19981</name>
    <dbReference type="NCBI Taxonomy" id="1123062"/>
    <lineage>
        <taxon>Bacteria</taxon>
        <taxon>Pseudomonadati</taxon>
        <taxon>Pseudomonadota</taxon>
        <taxon>Alphaproteobacteria</taxon>
        <taxon>Acetobacterales</taxon>
        <taxon>Roseomonadaceae</taxon>
        <taxon>Falsiroseomonas</taxon>
    </lineage>
</organism>
<accession>A0A1I4A1B1</accession>
<dbReference type="Gene3D" id="3.20.20.80">
    <property type="entry name" value="Glycosidases"/>
    <property type="match status" value="1"/>
</dbReference>
<dbReference type="RefSeq" id="WP_217648677.1">
    <property type="nucleotide sequence ID" value="NZ_FOSQ01000003.1"/>
</dbReference>
<dbReference type="AlphaFoldDB" id="A0A1I4A1B1"/>
<name>A0A1I4A1B1_9PROT</name>
<dbReference type="SUPFAM" id="SSF51445">
    <property type="entry name" value="(Trans)glycosidases"/>
    <property type="match status" value="1"/>
</dbReference>